<proteinExistence type="inferred from homology"/>
<reference evidence="6 7" key="1">
    <citation type="journal article" date="2013" name="Curr. Biol.">
        <title>The Genome of the Foraminiferan Reticulomyxa filosa.</title>
        <authorList>
            <person name="Glockner G."/>
            <person name="Hulsmann N."/>
            <person name="Schleicher M."/>
            <person name="Noegel A.A."/>
            <person name="Eichinger L."/>
            <person name="Gallinger C."/>
            <person name="Pawlowski J."/>
            <person name="Sierra R."/>
            <person name="Euteneuer U."/>
            <person name="Pillet L."/>
            <person name="Moustafa A."/>
            <person name="Platzer M."/>
            <person name="Groth M."/>
            <person name="Szafranski K."/>
            <person name="Schliwa M."/>
        </authorList>
    </citation>
    <scope>NUCLEOTIDE SEQUENCE [LARGE SCALE GENOMIC DNA]</scope>
</reference>
<evidence type="ECO:0000256" key="2">
    <source>
        <dbReference type="ARBA" id="ARBA00008479"/>
    </source>
</evidence>
<protein>
    <recommendedName>
        <fullName evidence="3">Nucleolar protein 16</fullName>
    </recommendedName>
</protein>
<gene>
    <name evidence="6" type="ORF">RFI_01981</name>
</gene>
<comment type="caution">
    <text evidence="6">The sequence shown here is derived from an EMBL/GenBank/DDBJ whole genome shotgun (WGS) entry which is preliminary data.</text>
</comment>
<dbReference type="Pfam" id="PF09420">
    <property type="entry name" value="Nop16"/>
    <property type="match status" value="1"/>
</dbReference>
<dbReference type="InterPro" id="IPR019002">
    <property type="entry name" value="Ribosome_biogenesis_Nop16"/>
</dbReference>
<dbReference type="GO" id="GO:0005730">
    <property type="term" value="C:nucleolus"/>
    <property type="evidence" value="ECO:0007669"/>
    <property type="project" value="UniProtKB-SubCell"/>
</dbReference>
<dbReference type="GO" id="GO:0042273">
    <property type="term" value="P:ribosomal large subunit biogenesis"/>
    <property type="evidence" value="ECO:0007669"/>
    <property type="project" value="TreeGrafter"/>
</dbReference>
<evidence type="ECO:0000256" key="1">
    <source>
        <dbReference type="ARBA" id="ARBA00004604"/>
    </source>
</evidence>
<evidence type="ECO:0000256" key="3">
    <source>
        <dbReference type="ARBA" id="ARBA00015522"/>
    </source>
</evidence>
<keyword evidence="7" id="KW-1185">Reference proteome</keyword>
<dbReference type="PANTHER" id="PTHR13243">
    <property type="entry name" value="HSPC111 PROTEIN-RELATED"/>
    <property type="match status" value="1"/>
</dbReference>
<organism evidence="6 7">
    <name type="scientific">Reticulomyxa filosa</name>
    <dbReference type="NCBI Taxonomy" id="46433"/>
    <lineage>
        <taxon>Eukaryota</taxon>
        <taxon>Sar</taxon>
        <taxon>Rhizaria</taxon>
        <taxon>Retaria</taxon>
        <taxon>Foraminifera</taxon>
        <taxon>Monothalamids</taxon>
        <taxon>Reticulomyxidae</taxon>
        <taxon>Reticulomyxa</taxon>
    </lineage>
</organism>
<sequence>MVANVQKRKKLRERQRKRAGPVFRCKKTKRSWQKNNITKKQKLQSLKKKKLNKDNANNNEAKTIEETKVSDSLSYLEKEYHIERDSDAETNSDVDMYELNTKKPENPVVLDMHESPVRAMLDLAVHAEARDIRRFLKTHQVEYLQRLINRYGTNYDTMAKDIKLNFFQFTANKLKREIEFHQHRFVFGQKTKNVL</sequence>
<comment type="similarity">
    <text evidence="2">Belongs to the NOP16 family.</text>
</comment>
<dbReference type="EMBL" id="ASPP01001964">
    <property type="protein sequence ID" value="ETO35094.1"/>
    <property type="molecule type" value="Genomic_DNA"/>
</dbReference>
<accession>X6PAK6</accession>
<feature type="region of interest" description="Disordered" evidence="5">
    <location>
        <begin position="1"/>
        <end position="54"/>
    </location>
</feature>
<dbReference type="PANTHER" id="PTHR13243:SF1">
    <property type="entry name" value="NUCLEOLAR PROTEIN 16"/>
    <property type="match status" value="1"/>
</dbReference>
<dbReference type="OrthoDB" id="285729at2759"/>
<dbReference type="AlphaFoldDB" id="X6PAK6"/>
<comment type="subcellular location">
    <subcellularLocation>
        <location evidence="1">Nucleus</location>
        <location evidence="1">Nucleolus</location>
    </subcellularLocation>
</comment>
<evidence type="ECO:0000256" key="5">
    <source>
        <dbReference type="SAM" id="MobiDB-lite"/>
    </source>
</evidence>
<evidence type="ECO:0000313" key="7">
    <source>
        <dbReference type="Proteomes" id="UP000023152"/>
    </source>
</evidence>
<name>X6PAK6_RETFI</name>
<evidence type="ECO:0000256" key="4">
    <source>
        <dbReference type="ARBA" id="ARBA00023242"/>
    </source>
</evidence>
<feature type="compositionally biased region" description="Basic residues" evidence="5">
    <location>
        <begin position="1"/>
        <end position="51"/>
    </location>
</feature>
<evidence type="ECO:0000313" key="6">
    <source>
        <dbReference type="EMBL" id="ETO35094.1"/>
    </source>
</evidence>
<keyword evidence="4" id="KW-0539">Nucleus</keyword>
<dbReference type="Proteomes" id="UP000023152">
    <property type="component" value="Unassembled WGS sequence"/>
</dbReference>